<protein>
    <submittedName>
        <fullName evidence="2">Uncharacterized protein</fullName>
    </submittedName>
</protein>
<evidence type="ECO:0000313" key="2">
    <source>
        <dbReference type="EMBL" id="CAL8148984.1"/>
    </source>
</evidence>
<name>A0ABP1SAL4_9HEXA</name>
<dbReference type="EMBL" id="CAXLJM020000183">
    <property type="protein sequence ID" value="CAL8148984.1"/>
    <property type="molecule type" value="Genomic_DNA"/>
</dbReference>
<comment type="caution">
    <text evidence="2">The sequence shown here is derived from an EMBL/GenBank/DDBJ whole genome shotgun (WGS) entry which is preliminary data.</text>
</comment>
<organism evidence="2 3">
    <name type="scientific">Orchesella dallaii</name>
    <dbReference type="NCBI Taxonomy" id="48710"/>
    <lineage>
        <taxon>Eukaryota</taxon>
        <taxon>Metazoa</taxon>
        <taxon>Ecdysozoa</taxon>
        <taxon>Arthropoda</taxon>
        <taxon>Hexapoda</taxon>
        <taxon>Collembola</taxon>
        <taxon>Entomobryomorpha</taxon>
        <taxon>Entomobryoidea</taxon>
        <taxon>Orchesellidae</taxon>
        <taxon>Orchesellinae</taxon>
        <taxon>Orchesella</taxon>
    </lineage>
</organism>
<feature type="region of interest" description="Disordered" evidence="1">
    <location>
        <begin position="70"/>
        <end position="98"/>
    </location>
</feature>
<reference evidence="2 3" key="1">
    <citation type="submission" date="2024-08" db="EMBL/GenBank/DDBJ databases">
        <authorList>
            <person name="Cucini C."/>
            <person name="Frati F."/>
        </authorList>
    </citation>
    <scope>NUCLEOTIDE SEQUENCE [LARGE SCALE GENOMIC DNA]</scope>
</reference>
<feature type="compositionally biased region" description="Polar residues" evidence="1">
    <location>
        <begin position="87"/>
        <end position="98"/>
    </location>
</feature>
<proteinExistence type="predicted"/>
<dbReference type="Proteomes" id="UP001642540">
    <property type="component" value="Unassembled WGS sequence"/>
</dbReference>
<accession>A0ABP1SAL4</accession>
<evidence type="ECO:0000313" key="3">
    <source>
        <dbReference type="Proteomes" id="UP001642540"/>
    </source>
</evidence>
<evidence type="ECO:0000256" key="1">
    <source>
        <dbReference type="SAM" id="MobiDB-lite"/>
    </source>
</evidence>
<sequence length="147" mass="16655">MLSEVGQLEKKLRRGSYQLRFQRKRQFHVEGIPVESFLRICKVKSDLTRQTSVFTMLLVFAGAMSTRRRAGVEDVPSSSKRARQALLDQNSRQQKQQVIPSAIEHASTPINMLDVEKIVELTFSTDHSNTRGPINLAKVAFPTKDEA</sequence>
<gene>
    <name evidence="2" type="ORF">ODALV1_LOCUS31593</name>
</gene>
<keyword evidence="3" id="KW-1185">Reference proteome</keyword>